<dbReference type="AlphaFoldDB" id="A0A558QVH7"/>
<dbReference type="RefSeq" id="WP_145154703.1">
    <property type="nucleotide sequence ID" value="NZ_VNIM01000096.1"/>
</dbReference>
<dbReference type="InterPro" id="IPR029016">
    <property type="entry name" value="GAF-like_dom_sf"/>
</dbReference>
<name>A0A558QVH7_9SPHN</name>
<keyword evidence="3" id="KW-1185">Reference proteome</keyword>
<feature type="domain" description="GAF" evidence="1">
    <location>
        <begin position="33"/>
        <end position="166"/>
    </location>
</feature>
<protein>
    <submittedName>
        <fullName evidence="2">GAF domain-containing protein</fullName>
    </submittedName>
</protein>
<organism evidence="2 3">
    <name type="scientific">Alterirhizorhabdus solaris</name>
    <dbReference type="NCBI Taxonomy" id="2529389"/>
    <lineage>
        <taxon>Bacteria</taxon>
        <taxon>Pseudomonadati</taxon>
        <taxon>Pseudomonadota</taxon>
        <taxon>Alphaproteobacteria</taxon>
        <taxon>Sphingomonadales</taxon>
        <taxon>Rhizorhabdaceae</taxon>
        <taxon>Alterirhizorhabdus</taxon>
    </lineage>
</organism>
<dbReference type="Proteomes" id="UP000318681">
    <property type="component" value="Unassembled WGS sequence"/>
</dbReference>
<dbReference type="OrthoDB" id="9812260at2"/>
<reference evidence="2 3" key="1">
    <citation type="submission" date="2019-07" db="EMBL/GenBank/DDBJ databases">
        <title>Sphingomonas solaris sp. nov., isolated from a solar panel from Boston, Massachusetts.</title>
        <authorList>
            <person name="Tanner K."/>
            <person name="Pascual J."/>
            <person name="Mancuso C."/>
            <person name="Pereto J."/>
            <person name="Khalil A."/>
            <person name="Vilanova C."/>
        </authorList>
    </citation>
    <scope>NUCLEOTIDE SEQUENCE [LARGE SCALE GENOMIC DNA]</scope>
    <source>
        <strain evidence="2 3">R4DWN</strain>
    </source>
</reference>
<dbReference type="InterPro" id="IPR003018">
    <property type="entry name" value="GAF"/>
</dbReference>
<sequence length="172" mass="17948">MKERLTFFSPPPLPADEDARQAAVDALPLARAAGDPRLAAIVAEAAALFGLDAAVISIIDGDRQRWVVRHGVGEEGTPRAISFCGHALLTPDKVFTVPDARADRRFAGNPLVTGAPRLRFYAGAPLVQDGAALGALCVIDQAPHKVSDAQRAELARLAAEAVAILSEPSPAG</sequence>
<accession>A0A558QVH7</accession>
<evidence type="ECO:0000313" key="3">
    <source>
        <dbReference type="Proteomes" id="UP000318681"/>
    </source>
</evidence>
<gene>
    <name evidence="2" type="ORF">FOY91_17480</name>
</gene>
<dbReference type="Pfam" id="PF01590">
    <property type="entry name" value="GAF"/>
    <property type="match status" value="1"/>
</dbReference>
<comment type="caution">
    <text evidence="2">The sequence shown here is derived from an EMBL/GenBank/DDBJ whole genome shotgun (WGS) entry which is preliminary data.</text>
</comment>
<evidence type="ECO:0000313" key="2">
    <source>
        <dbReference type="EMBL" id="TVV71153.1"/>
    </source>
</evidence>
<evidence type="ECO:0000259" key="1">
    <source>
        <dbReference type="SMART" id="SM00065"/>
    </source>
</evidence>
<dbReference type="Gene3D" id="3.30.450.40">
    <property type="match status" value="1"/>
</dbReference>
<proteinExistence type="predicted"/>
<dbReference type="PANTHER" id="PTHR43102:SF2">
    <property type="entry name" value="GAF DOMAIN-CONTAINING PROTEIN"/>
    <property type="match status" value="1"/>
</dbReference>
<dbReference type="SUPFAM" id="SSF55781">
    <property type="entry name" value="GAF domain-like"/>
    <property type="match status" value="1"/>
</dbReference>
<dbReference type="EMBL" id="VNIM01000096">
    <property type="protein sequence ID" value="TVV71153.1"/>
    <property type="molecule type" value="Genomic_DNA"/>
</dbReference>
<dbReference type="SMART" id="SM00065">
    <property type="entry name" value="GAF"/>
    <property type="match status" value="1"/>
</dbReference>
<dbReference type="PANTHER" id="PTHR43102">
    <property type="entry name" value="SLR1143 PROTEIN"/>
    <property type="match status" value="1"/>
</dbReference>